<evidence type="ECO:0000313" key="1">
    <source>
        <dbReference type="EMBL" id="SET15415.1"/>
    </source>
</evidence>
<gene>
    <name evidence="1" type="ORF">SAMN05443639_1024</name>
</gene>
<sequence>MRRIMLRFLPATIDTAAPRFQLVHPRLVSTGHGELLLCGQQPTAQQEDEWQRQQQAHEDGQCCTPIHLHSSMHSGVFSLP</sequence>
<reference evidence="2" key="1">
    <citation type="submission" date="2016-10" db="EMBL/GenBank/DDBJ databases">
        <authorList>
            <person name="Varghese N."/>
            <person name="Submissions S."/>
        </authorList>
    </citation>
    <scope>NUCLEOTIDE SEQUENCE [LARGE SCALE GENOMIC DNA]</scope>
    <source>
        <strain evidence="2">DSM 16858</strain>
    </source>
</reference>
<keyword evidence="2" id="KW-1185">Reference proteome</keyword>
<protein>
    <submittedName>
        <fullName evidence="1">Uncharacterized protein</fullName>
    </submittedName>
</protein>
<dbReference type="EMBL" id="FOIJ01000002">
    <property type="protein sequence ID" value="SET15415.1"/>
    <property type="molecule type" value="Genomic_DNA"/>
</dbReference>
<accession>A0A1I0C7H7</accession>
<organism evidence="1 2">
    <name type="scientific">Stigmatella erecta</name>
    <dbReference type="NCBI Taxonomy" id="83460"/>
    <lineage>
        <taxon>Bacteria</taxon>
        <taxon>Pseudomonadati</taxon>
        <taxon>Myxococcota</taxon>
        <taxon>Myxococcia</taxon>
        <taxon>Myxococcales</taxon>
        <taxon>Cystobacterineae</taxon>
        <taxon>Archangiaceae</taxon>
        <taxon>Stigmatella</taxon>
    </lineage>
</organism>
<evidence type="ECO:0000313" key="2">
    <source>
        <dbReference type="Proteomes" id="UP000199181"/>
    </source>
</evidence>
<name>A0A1I0C7H7_9BACT</name>
<proteinExistence type="predicted"/>
<dbReference type="Proteomes" id="UP000199181">
    <property type="component" value="Unassembled WGS sequence"/>
</dbReference>
<dbReference type="AlphaFoldDB" id="A0A1I0C7H7"/>